<dbReference type="RefSeq" id="WP_018029522.1">
    <property type="nucleotide sequence ID" value="NZ_CAMCCF010000003.1"/>
</dbReference>
<dbReference type="KEGG" id="sfer:NCTC12278_00660"/>
<dbReference type="STRING" id="1123303.GCA_000372425_00193"/>
<keyword evidence="1" id="KW-1133">Transmembrane helix</keyword>
<accession>A0A2X3VEX0</accession>
<dbReference type="AlphaFoldDB" id="A0A2X3VEX0"/>
<dbReference type="EMBL" id="LS483343">
    <property type="protein sequence ID" value="SQF39970.1"/>
    <property type="molecule type" value="Genomic_DNA"/>
</dbReference>
<evidence type="ECO:0000313" key="3">
    <source>
        <dbReference type="Proteomes" id="UP000249495"/>
    </source>
</evidence>
<reference evidence="2 3" key="1">
    <citation type="submission" date="2018-06" db="EMBL/GenBank/DDBJ databases">
        <authorList>
            <consortium name="Pathogen Informatics"/>
            <person name="Doyle S."/>
        </authorList>
    </citation>
    <scope>NUCLEOTIDE SEQUENCE [LARGE SCALE GENOMIC DNA]</scope>
    <source>
        <strain evidence="2 3">NCTC12278</strain>
    </source>
</reference>
<proteinExistence type="predicted"/>
<evidence type="ECO:0000313" key="2">
    <source>
        <dbReference type="EMBL" id="SQF39970.1"/>
    </source>
</evidence>
<organism evidence="2 3">
    <name type="scientific">Streptococcus ferus</name>
    <dbReference type="NCBI Taxonomy" id="1345"/>
    <lineage>
        <taxon>Bacteria</taxon>
        <taxon>Bacillati</taxon>
        <taxon>Bacillota</taxon>
        <taxon>Bacilli</taxon>
        <taxon>Lactobacillales</taxon>
        <taxon>Streptococcaceae</taxon>
        <taxon>Streptococcus</taxon>
    </lineage>
</organism>
<dbReference type="InterPro" id="IPR024596">
    <property type="entry name" value="RNApol_su_b/EpuA"/>
</dbReference>
<protein>
    <submittedName>
        <fullName evidence="2">Competence associated protein</fullName>
    </submittedName>
</protein>
<keyword evidence="3" id="KW-1185">Reference proteome</keyword>
<sequence>MSSGWRYVRNQIAFILFVALLCLGCLALGLMLGYGFFGEGKDVVSILSLDKWQTIIEKFTGK</sequence>
<keyword evidence="1" id="KW-0472">Membrane</keyword>
<keyword evidence="1" id="KW-0812">Transmembrane</keyword>
<name>A0A2X3VEX0_9STRE</name>
<evidence type="ECO:0000256" key="1">
    <source>
        <dbReference type="SAM" id="Phobius"/>
    </source>
</evidence>
<dbReference type="Proteomes" id="UP000249495">
    <property type="component" value="Chromosome 1"/>
</dbReference>
<gene>
    <name evidence="2" type="ORF">NCTC12278_00660</name>
</gene>
<dbReference type="Pfam" id="PF11772">
    <property type="entry name" value="EpuA"/>
    <property type="match status" value="1"/>
</dbReference>
<feature type="transmembrane region" description="Helical" evidence="1">
    <location>
        <begin position="12"/>
        <end position="37"/>
    </location>
</feature>